<comment type="caution">
    <text evidence="1">The sequence shown here is derived from an EMBL/GenBank/DDBJ whole genome shotgun (WGS) entry which is preliminary data.</text>
</comment>
<evidence type="ECO:0000313" key="1">
    <source>
        <dbReference type="EMBL" id="KAJ0085244.1"/>
    </source>
</evidence>
<sequence length="79" mass="8741">MEKVPPGIAFLEEGLLSPGLVHLVLLVLANCKELNSKMARSLMLLILLDSLIFLLNLNLLGKKLSNVLNWPKMVSMQSL</sequence>
<name>A0ACC1AG26_9ROSI</name>
<evidence type="ECO:0000313" key="2">
    <source>
        <dbReference type="Proteomes" id="UP001164250"/>
    </source>
</evidence>
<proteinExistence type="predicted"/>
<keyword evidence="2" id="KW-1185">Reference proteome</keyword>
<dbReference type="Proteomes" id="UP001164250">
    <property type="component" value="Chromosome 10"/>
</dbReference>
<organism evidence="1 2">
    <name type="scientific">Pistacia atlantica</name>
    <dbReference type="NCBI Taxonomy" id="434234"/>
    <lineage>
        <taxon>Eukaryota</taxon>
        <taxon>Viridiplantae</taxon>
        <taxon>Streptophyta</taxon>
        <taxon>Embryophyta</taxon>
        <taxon>Tracheophyta</taxon>
        <taxon>Spermatophyta</taxon>
        <taxon>Magnoliopsida</taxon>
        <taxon>eudicotyledons</taxon>
        <taxon>Gunneridae</taxon>
        <taxon>Pentapetalae</taxon>
        <taxon>rosids</taxon>
        <taxon>malvids</taxon>
        <taxon>Sapindales</taxon>
        <taxon>Anacardiaceae</taxon>
        <taxon>Pistacia</taxon>
    </lineage>
</organism>
<reference evidence="2" key="1">
    <citation type="journal article" date="2023" name="G3 (Bethesda)">
        <title>Genome assembly and association tests identify interacting loci associated with vigor, precocity, and sex in interspecific pistachio rootstocks.</title>
        <authorList>
            <person name="Palmer W."/>
            <person name="Jacygrad E."/>
            <person name="Sagayaradj S."/>
            <person name="Cavanaugh K."/>
            <person name="Han R."/>
            <person name="Bertier L."/>
            <person name="Beede B."/>
            <person name="Kafkas S."/>
            <person name="Golino D."/>
            <person name="Preece J."/>
            <person name="Michelmore R."/>
        </authorList>
    </citation>
    <scope>NUCLEOTIDE SEQUENCE [LARGE SCALE GENOMIC DNA]</scope>
</reference>
<accession>A0ACC1AG26</accession>
<gene>
    <name evidence="1" type="ORF">Patl1_07553</name>
</gene>
<protein>
    <submittedName>
        <fullName evidence="1">Uncharacterized protein</fullName>
    </submittedName>
</protein>
<dbReference type="EMBL" id="CM047906">
    <property type="protein sequence ID" value="KAJ0085244.1"/>
    <property type="molecule type" value="Genomic_DNA"/>
</dbReference>